<organism evidence="10 11">
    <name type="scientific">Campylobacter ornithocola</name>
    <dbReference type="NCBI Taxonomy" id="1848766"/>
    <lineage>
        <taxon>Bacteria</taxon>
        <taxon>Pseudomonadati</taxon>
        <taxon>Campylobacterota</taxon>
        <taxon>Epsilonproteobacteria</taxon>
        <taxon>Campylobacterales</taxon>
        <taxon>Campylobacteraceae</taxon>
        <taxon>Campylobacter</taxon>
    </lineage>
</organism>
<evidence type="ECO:0000313" key="10">
    <source>
        <dbReference type="EMBL" id="OCX43703.1"/>
    </source>
</evidence>
<comment type="caution">
    <text evidence="10">The sequence shown here is derived from an EMBL/GenBank/DDBJ whole genome shotgun (WGS) entry which is preliminary data.</text>
</comment>
<dbReference type="Pfam" id="PF18269">
    <property type="entry name" value="T3SS_ATPase_C"/>
    <property type="match status" value="1"/>
</dbReference>
<dbReference type="PRINTS" id="PR00364">
    <property type="entry name" value="DISEASERSIST"/>
</dbReference>
<dbReference type="RefSeq" id="WP_066006430.1">
    <property type="nucleotide sequence ID" value="NZ_CP053848.1"/>
</dbReference>
<dbReference type="PANTHER" id="PTHR15184">
    <property type="entry name" value="ATP SYNTHASE"/>
    <property type="match status" value="1"/>
</dbReference>
<evidence type="ECO:0000256" key="4">
    <source>
        <dbReference type="ARBA" id="ARBA00022490"/>
    </source>
</evidence>
<protein>
    <submittedName>
        <fullName evidence="10">EscN/YscN/HrcN family type III secretion system ATPase</fullName>
    </submittedName>
</protein>
<reference evidence="10 11" key="1">
    <citation type="submission" date="2016-05" db="EMBL/GenBank/DDBJ databases">
        <authorList>
            <person name="Caceres A."/>
            <person name="Munoz I."/>
            <person name="Iraola G."/>
            <person name="Diaz-Viraque F."/>
            <person name="Greif G."/>
            <person name="Collado L."/>
        </authorList>
    </citation>
    <scope>NUCLEOTIDE SEQUENCE [LARGE SCALE GENOMIC DNA]</scope>
    <source>
        <strain evidence="10 11">WBE38</strain>
    </source>
</reference>
<evidence type="ECO:0000256" key="2">
    <source>
        <dbReference type="ARBA" id="ARBA00004496"/>
    </source>
</evidence>
<keyword evidence="5" id="KW-0547">Nucleotide-binding</keyword>
<keyword evidence="3" id="KW-0813">Transport</keyword>
<dbReference type="OrthoDB" id="9801639at2"/>
<dbReference type="SMART" id="SM00382">
    <property type="entry name" value="AAA"/>
    <property type="match status" value="1"/>
</dbReference>
<dbReference type="SUPFAM" id="SSF52540">
    <property type="entry name" value="P-loop containing nucleoside triphosphate hydrolases"/>
    <property type="match status" value="1"/>
</dbReference>
<dbReference type="Pfam" id="PF00006">
    <property type="entry name" value="ATP-synt_ab"/>
    <property type="match status" value="1"/>
</dbReference>
<evidence type="ECO:0000256" key="7">
    <source>
        <dbReference type="ARBA" id="ARBA00022927"/>
    </source>
</evidence>
<dbReference type="FunFam" id="3.40.50.12240:FF:000002">
    <property type="entry name" value="Flagellum-specific ATP synthase FliI"/>
    <property type="match status" value="1"/>
</dbReference>
<dbReference type="InterPro" id="IPR005714">
    <property type="entry name" value="ATPase_T3SS_FliI/YscN"/>
</dbReference>
<dbReference type="CDD" id="cd18114">
    <property type="entry name" value="ATP-synt_flagellum-secretory_path_III_C"/>
    <property type="match status" value="1"/>
</dbReference>
<dbReference type="Proteomes" id="UP000094873">
    <property type="component" value="Unassembled WGS sequence"/>
</dbReference>
<dbReference type="InterPro" id="IPR050053">
    <property type="entry name" value="ATPase_alpha/beta_chains"/>
</dbReference>
<comment type="catalytic activity">
    <reaction evidence="9">
        <text>ATP + H2O + cellular proteinSide 1 = ADP + phosphate + cellular proteinSide 2.</text>
        <dbReference type="EC" id="7.4.2.8"/>
    </reaction>
</comment>
<dbReference type="InterPro" id="IPR000194">
    <property type="entry name" value="ATPase_F1/V1/A1_a/bsu_nucl-bd"/>
</dbReference>
<comment type="subcellular location">
    <subcellularLocation>
        <location evidence="2">Cytoplasm</location>
    </subcellularLocation>
</comment>
<evidence type="ECO:0000256" key="9">
    <source>
        <dbReference type="ARBA" id="ARBA00034006"/>
    </source>
</evidence>
<dbReference type="EMBL" id="LXSU01000011">
    <property type="protein sequence ID" value="OCX43703.1"/>
    <property type="molecule type" value="Genomic_DNA"/>
</dbReference>
<comment type="function">
    <text evidence="1">Probable catalytic subunit of a protein translocase for flagellum-specific export, or a proton translocase involved in local circuits at the flagellum.</text>
</comment>
<dbReference type="GO" id="GO:0030254">
    <property type="term" value="P:protein secretion by the type III secretion system"/>
    <property type="evidence" value="ECO:0007669"/>
    <property type="project" value="InterPro"/>
</dbReference>
<dbReference type="GO" id="GO:0005524">
    <property type="term" value="F:ATP binding"/>
    <property type="evidence" value="ECO:0007669"/>
    <property type="project" value="UniProtKB-KW"/>
</dbReference>
<proteinExistence type="predicted"/>
<gene>
    <name evidence="10" type="ORF">A7X81_02980</name>
</gene>
<dbReference type="InterPro" id="IPR003593">
    <property type="entry name" value="AAA+_ATPase"/>
</dbReference>
<dbReference type="AlphaFoldDB" id="A0A6M8N096"/>
<dbReference type="InterPro" id="IPR020003">
    <property type="entry name" value="ATPase_a/bsu_AS"/>
</dbReference>
<dbReference type="GO" id="GO:0008564">
    <property type="term" value="F:protein-exporting ATPase activity"/>
    <property type="evidence" value="ECO:0007669"/>
    <property type="project" value="UniProtKB-EC"/>
</dbReference>
<keyword evidence="6" id="KW-0067">ATP-binding</keyword>
<dbReference type="InterPro" id="IPR027417">
    <property type="entry name" value="P-loop_NTPase"/>
</dbReference>
<evidence type="ECO:0000256" key="3">
    <source>
        <dbReference type="ARBA" id="ARBA00022448"/>
    </source>
</evidence>
<dbReference type="Gene3D" id="3.40.50.12240">
    <property type="match status" value="1"/>
</dbReference>
<dbReference type="PROSITE" id="PS00152">
    <property type="entry name" value="ATPASE_ALPHA_BETA"/>
    <property type="match status" value="1"/>
</dbReference>
<accession>A0A6M8N096</accession>
<evidence type="ECO:0000313" key="11">
    <source>
        <dbReference type="Proteomes" id="UP000094873"/>
    </source>
</evidence>
<evidence type="ECO:0000256" key="1">
    <source>
        <dbReference type="ARBA" id="ARBA00003290"/>
    </source>
</evidence>
<dbReference type="CDD" id="cd01136">
    <property type="entry name" value="ATPase_flagellum-secretory_path_III"/>
    <property type="match status" value="1"/>
</dbReference>
<evidence type="ECO:0000256" key="5">
    <source>
        <dbReference type="ARBA" id="ARBA00022741"/>
    </source>
</evidence>
<evidence type="ECO:0000256" key="8">
    <source>
        <dbReference type="ARBA" id="ARBA00022967"/>
    </source>
</evidence>
<dbReference type="NCBIfam" id="TIGR01026">
    <property type="entry name" value="fliI_yscN"/>
    <property type="match status" value="1"/>
</dbReference>
<evidence type="ECO:0000256" key="6">
    <source>
        <dbReference type="ARBA" id="ARBA00022840"/>
    </source>
</evidence>
<dbReference type="PANTHER" id="PTHR15184:SF9">
    <property type="entry name" value="SPI-1 TYPE 3 SECRETION SYSTEM ATPASE"/>
    <property type="match status" value="1"/>
</dbReference>
<dbReference type="InterPro" id="IPR040627">
    <property type="entry name" value="T3SS_ATPase_C"/>
</dbReference>
<dbReference type="GO" id="GO:0016887">
    <property type="term" value="F:ATP hydrolysis activity"/>
    <property type="evidence" value="ECO:0007669"/>
    <property type="project" value="InterPro"/>
</dbReference>
<sequence length="436" mass="47816">MGLEKLRSKITSQNLASVFGQITKISSTSIEINGLKTSIGDIIKIVSSEDESKEAMAMVVEVDENLSYLSPFGFVEGFKIGDRAFINDAGMQIGVSDELLGRVVDPFMRPKDGKGPIEASKFMPIMRAPIDAMKRGLIEEVFPVGVKTIDALLTCGVGQKLGIFAGSGVGKSTLMGMIVKNSKAPIKVIALIGERGREIPEFIQKNLGGKLDDTVIIVATSDDSALMRKYGAFCAMSVAEYFKEQGKDVLFIMDSVTRFAMAQREIGLALGEPPTTKGYPPSVLSLLPQLMERTGKEEGKGTITAFFTVLVDGDDMSDPIADQSRSILDGHIVLSRELTDFGIYPPINIQNSASRVMGDIISDEHKLAARKFKRLNSLLKENEVLLRIGAYQKGTDKELDQAIAKKEFMQQFLSQNPEENFEFEDTINMLKMIDMQ</sequence>
<keyword evidence="4" id="KW-0963">Cytoplasm</keyword>
<dbReference type="GO" id="GO:0030257">
    <property type="term" value="C:type III protein secretion system complex"/>
    <property type="evidence" value="ECO:0007669"/>
    <property type="project" value="InterPro"/>
</dbReference>
<keyword evidence="8" id="KW-1278">Translocase</keyword>
<keyword evidence="7" id="KW-0653">Protein transport</keyword>
<dbReference type="GO" id="GO:0046933">
    <property type="term" value="F:proton-transporting ATP synthase activity, rotational mechanism"/>
    <property type="evidence" value="ECO:0007669"/>
    <property type="project" value="TreeGrafter"/>
</dbReference>
<name>A0A6M8N096_9BACT</name>
<keyword evidence="11" id="KW-1185">Reference proteome</keyword>
<dbReference type="GO" id="GO:0005737">
    <property type="term" value="C:cytoplasm"/>
    <property type="evidence" value="ECO:0007669"/>
    <property type="project" value="UniProtKB-SubCell"/>
</dbReference>
<dbReference type="NCBIfam" id="NF006290">
    <property type="entry name" value="PRK08472.1"/>
    <property type="match status" value="1"/>
</dbReference>